<dbReference type="PROSITE" id="PS51007">
    <property type="entry name" value="CYTC"/>
    <property type="match status" value="1"/>
</dbReference>
<keyword evidence="4" id="KW-0732">Signal</keyword>
<dbReference type="Pfam" id="PF13442">
    <property type="entry name" value="Cytochrome_CBB3"/>
    <property type="match status" value="1"/>
</dbReference>
<feature type="binding site" evidence="12">
    <location>
        <position position="298"/>
    </location>
    <ligand>
        <name>Ca(2+)</name>
        <dbReference type="ChEBI" id="CHEBI:29108"/>
    </ligand>
</feature>
<dbReference type="Pfam" id="PF01011">
    <property type="entry name" value="PQQ"/>
    <property type="match status" value="2"/>
</dbReference>
<dbReference type="InterPro" id="IPR002372">
    <property type="entry name" value="PQQ_rpt_dom"/>
</dbReference>
<feature type="binding site" description="covalent" evidence="11">
    <location>
        <position position="594"/>
    </location>
    <ligand>
        <name>heme c</name>
        <dbReference type="ChEBI" id="CHEBI:61717"/>
    </ligand>
</feature>
<gene>
    <name evidence="14" type="ORF">GGQ88_003420</name>
</gene>
<dbReference type="GO" id="GO:0016020">
    <property type="term" value="C:membrane"/>
    <property type="evidence" value="ECO:0007669"/>
    <property type="project" value="InterPro"/>
</dbReference>
<keyword evidence="2 11" id="KW-0349">Heme</keyword>
<feature type="binding site" evidence="11">
    <location>
        <position position="233"/>
    </location>
    <ligand>
        <name>pyrroloquinoline quinone</name>
        <dbReference type="ChEBI" id="CHEBI:58442"/>
    </ligand>
</feature>
<dbReference type="Proteomes" id="UP000562395">
    <property type="component" value="Unassembled WGS sequence"/>
</dbReference>
<feature type="binding site" evidence="11">
    <location>
        <position position="114"/>
    </location>
    <ligand>
        <name>pyrroloquinoline quinone</name>
        <dbReference type="ChEBI" id="CHEBI:58442"/>
    </ligand>
</feature>
<protein>
    <submittedName>
        <fullName evidence="14">Quinohemoprotein ethanol dehydrogenase</fullName>
        <ecNumber evidence="14">1.1.9.1</ecNumber>
    </submittedName>
</protein>
<evidence type="ECO:0000256" key="9">
    <source>
        <dbReference type="ARBA" id="ARBA00023157"/>
    </source>
</evidence>
<organism evidence="14 15">
    <name type="scientific">Novosphingobium hassiacum</name>
    <dbReference type="NCBI Taxonomy" id="173676"/>
    <lineage>
        <taxon>Bacteria</taxon>
        <taxon>Pseudomonadati</taxon>
        <taxon>Pseudomonadota</taxon>
        <taxon>Alphaproteobacteria</taxon>
        <taxon>Sphingomonadales</taxon>
        <taxon>Sphingomonadaceae</taxon>
        <taxon>Novosphingobium</taxon>
    </lineage>
</organism>
<evidence type="ECO:0000256" key="3">
    <source>
        <dbReference type="ARBA" id="ARBA00022723"/>
    </source>
</evidence>
<evidence type="ECO:0000256" key="7">
    <source>
        <dbReference type="ARBA" id="ARBA00023002"/>
    </source>
</evidence>
<keyword evidence="15" id="KW-1185">Reference proteome</keyword>
<evidence type="ECO:0000256" key="2">
    <source>
        <dbReference type="ARBA" id="ARBA00022617"/>
    </source>
</evidence>
<evidence type="ECO:0000256" key="8">
    <source>
        <dbReference type="ARBA" id="ARBA00023004"/>
    </source>
</evidence>
<keyword evidence="7 14" id="KW-0560">Oxidoreductase</keyword>
<dbReference type="GO" id="GO:0005509">
    <property type="term" value="F:calcium ion binding"/>
    <property type="evidence" value="ECO:0007669"/>
    <property type="project" value="InterPro"/>
</dbReference>
<dbReference type="GO" id="GO:0016614">
    <property type="term" value="F:oxidoreductase activity, acting on CH-OH group of donors"/>
    <property type="evidence" value="ECO:0007669"/>
    <property type="project" value="InterPro"/>
</dbReference>
<feature type="binding site" description="axial binding residue" evidence="12">
    <location>
        <position position="598"/>
    </location>
    <ligand>
        <name>heme c</name>
        <dbReference type="ChEBI" id="CHEBI:61717"/>
    </ligand>
    <ligandPart>
        <name>Fe</name>
        <dbReference type="ChEBI" id="CHEBI:18248"/>
    </ligandPart>
</feature>
<dbReference type="InterPro" id="IPR011047">
    <property type="entry name" value="Quinoprotein_ADH-like_sf"/>
</dbReference>
<name>A0A7W5ZZY6_9SPHN</name>
<dbReference type="NCBIfam" id="TIGR03075">
    <property type="entry name" value="PQQ_enz_alc_DH"/>
    <property type="match status" value="1"/>
</dbReference>
<comment type="similarity">
    <text evidence="1">Belongs to the bacterial PQQ dehydrogenase family.</text>
</comment>
<evidence type="ECO:0000256" key="10">
    <source>
        <dbReference type="PIRSR" id="PIRSR617512-1"/>
    </source>
</evidence>
<dbReference type="GO" id="GO:0020037">
    <property type="term" value="F:heme binding"/>
    <property type="evidence" value="ECO:0007669"/>
    <property type="project" value="InterPro"/>
</dbReference>
<evidence type="ECO:0000256" key="5">
    <source>
        <dbReference type="ARBA" id="ARBA00022837"/>
    </source>
</evidence>
<keyword evidence="8 12" id="KW-0408">Iron</keyword>
<feature type="binding site" evidence="12">
    <location>
        <position position="253"/>
    </location>
    <ligand>
        <name>Ca(2+)</name>
        <dbReference type="ChEBI" id="CHEBI:29108"/>
    </ligand>
</feature>
<feature type="binding site" description="axial binding residue" evidence="12">
    <location>
        <position position="637"/>
    </location>
    <ligand>
        <name>heme c</name>
        <dbReference type="ChEBI" id="CHEBI:61717"/>
    </ligand>
    <ligandPart>
        <name>Fe</name>
        <dbReference type="ChEBI" id="CHEBI:18248"/>
    </ligandPart>
</feature>
<evidence type="ECO:0000256" key="12">
    <source>
        <dbReference type="PIRSR" id="PIRSR617512-3"/>
    </source>
</evidence>
<dbReference type="InterPro" id="IPR009056">
    <property type="entry name" value="Cyt_c-like_dom"/>
</dbReference>
<dbReference type="SMART" id="SM00564">
    <property type="entry name" value="PQQ"/>
    <property type="match status" value="5"/>
</dbReference>
<keyword evidence="5 12" id="KW-0106">Calcium</keyword>
<keyword evidence="3 12" id="KW-0479">Metal-binding</keyword>
<feature type="active site" description="Proton acceptor" evidence="10">
    <location>
        <position position="298"/>
    </location>
</feature>
<comment type="cofactor">
    <cofactor evidence="12">
        <name>Ca(2+)</name>
        <dbReference type="ChEBI" id="CHEBI:29108"/>
    </cofactor>
    <text evidence="12">Binds 1 Ca(2+) ion per subunit.</text>
</comment>
<dbReference type="SUPFAM" id="SSF46626">
    <property type="entry name" value="Cytochrome c"/>
    <property type="match status" value="1"/>
</dbReference>
<dbReference type="SUPFAM" id="SSF50998">
    <property type="entry name" value="Quinoprotein alcohol dehydrogenase-like"/>
    <property type="match status" value="1"/>
</dbReference>
<dbReference type="Gene3D" id="1.10.760.10">
    <property type="entry name" value="Cytochrome c-like domain"/>
    <property type="match status" value="1"/>
</dbReference>
<keyword evidence="6 11" id="KW-0634">PQQ</keyword>
<dbReference type="PANTHER" id="PTHR32303">
    <property type="entry name" value="QUINOPROTEIN ALCOHOL DEHYDROGENASE (CYTOCHROME C)"/>
    <property type="match status" value="1"/>
</dbReference>
<evidence type="ECO:0000256" key="4">
    <source>
        <dbReference type="ARBA" id="ARBA00022729"/>
    </source>
</evidence>
<keyword evidence="9" id="KW-1015">Disulfide bond</keyword>
<dbReference type="InterPro" id="IPR017512">
    <property type="entry name" value="PQQ_MeOH/EtOH_DH"/>
</dbReference>
<dbReference type="InterPro" id="IPR018391">
    <property type="entry name" value="PQQ_b-propeller_rpt"/>
</dbReference>
<dbReference type="EMBL" id="JACICY010000010">
    <property type="protein sequence ID" value="MBB3862122.1"/>
    <property type="molecule type" value="Genomic_DNA"/>
</dbReference>
<feature type="domain" description="Cytochrome c" evidence="13">
    <location>
        <begin position="581"/>
        <end position="659"/>
    </location>
</feature>
<dbReference type="GO" id="GO:0009055">
    <property type="term" value="F:electron transfer activity"/>
    <property type="evidence" value="ECO:0007669"/>
    <property type="project" value="InterPro"/>
</dbReference>
<dbReference type="InterPro" id="IPR036909">
    <property type="entry name" value="Cyt_c-like_dom_sf"/>
</dbReference>
<feature type="binding site" evidence="11">
    <location>
        <position position="158"/>
    </location>
    <ligand>
        <name>pyrroloquinoline quinone</name>
        <dbReference type="ChEBI" id="CHEBI:58442"/>
    </ligand>
</feature>
<sequence length="671" mass="71932">MMQPAWAAGSASTQTEVPVGDWPGYGRTLDELHFSPLALIDVNSVARLGLAWSMDLPVGNPVSAPIAVDGILYTSTGYSVVRAIDATNGRLLWTFDPAAAEAAGEKLRMNWGSRGVAWWNGKIYVATADGRLIALNAKTGRPVWSVLTVGKDDGRTVTGAPRIYDGKVVIGHGGADTSPIRGYVTAYDANDGRQLWRFHTVPGNPADGFESDAMEMASKTWRGEWWKHGGGGTAWNSFAYDPDLKTIYIGTGNGSPWNHRIRSEGKGDNLFLCSVVALDAETGKYKWHYQFNPGETWDYNAAMDIHLATLSIAGKPRKVLIEAPKNGFVYVIDRVTGAFISADPIARVTWASGIDPVSGRPIENPEARYDNGSSFELWPSPHGAHTWLPSAYDPAAGLVYIPVMDASYSFSDKGIDSRRWRHPAHIEWAAGVNVARAGGAGSYLLAWDPVKRREAWKVPTPALWNGGVLATGGSLVFQGQSAGKFVAYAAATGKPLWSFDAHVPVLAPPITFTAKGRQYVTVLAGTGGTAGISADDLAMPVDYRTQPRRILTFALGGRARITPPARPAPVVVDAAFLRDMPAMQRGGALFGKRCFSCHGLPGKSGGTAPDLARSEVPPDRDVFEAVVRDGGLAGNGMPRFAELSDAELADIRQFIRAMTDQAAARPGATMP</sequence>
<evidence type="ECO:0000313" key="15">
    <source>
        <dbReference type="Proteomes" id="UP000562395"/>
    </source>
</evidence>
<comment type="caution">
    <text evidence="14">The sequence shown here is derived from an EMBL/GenBank/DDBJ whole genome shotgun (WGS) entry which is preliminary data.</text>
</comment>
<dbReference type="AlphaFoldDB" id="A0A7W5ZZY6"/>
<dbReference type="Gene3D" id="2.140.10.10">
    <property type="entry name" value="Quinoprotein alcohol dehydrogenase-like superfamily"/>
    <property type="match status" value="1"/>
</dbReference>
<reference evidence="14 15" key="1">
    <citation type="submission" date="2020-08" db="EMBL/GenBank/DDBJ databases">
        <title>Genomic Encyclopedia of Type Strains, Phase IV (KMG-IV): sequencing the most valuable type-strain genomes for metagenomic binning, comparative biology and taxonomic classification.</title>
        <authorList>
            <person name="Goeker M."/>
        </authorList>
    </citation>
    <scope>NUCLEOTIDE SEQUENCE [LARGE SCALE GENOMIC DNA]</scope>
    <source>
        <strain evidence="14 15">DSM 14552</strain>
    </source>
</reference>
<accession>A0A7W5ZZY6</accession>
<comment type="cofactor">
    <cofactor evidence="11">
        <name>heme c</name>
        <dbReference type="ChEBI" id="CHEBI:61717"/>
    </cofactor>
    <text evidence="11">Binds 1 heme c group per subunit.</text>
</comment>
<feature type="binding site" evidence="11">
    <location>
        <begin position="174"/>
        <end position="175"/>
    </location>
    <ligand>
        <name>pyrroloquinoline quinone</name>
        <dbReference type="ChEBI" id="CHEBI:58442"/>
    </ligand>
</feature>
<evidence type="ECO:0000256" key="11">
    <source>
        <dbReference type="PIRSR" id="PIRSR617512-2"/>
    </source>
</evidence>
<evidence type="ECO:0000259" key="13">
    <source>
        <dbReference type="PROSITE" id="PS51007"/>
    </source>
</evidence>
<feature type="binding site" description="covalent" evidence="11">
    <location>
        <position position="597"/>
    </location>
    <ligand>
        <name>heme c</name>
        <dbReference type="ChEBI" id="CHEBI:61717"/>
    </ligand>
</feature>
<feature type="binding site" evidence="11">
    <location>
        <position position="325"/>
    </location>
    <ligand>
        <name>pyrroloquinoline quinone</name>
        <dbReference type="ChEBI" id="CHEBI:58442"/>
    </ligand>
</feature>
<evidence type="ECO:0000313" key="14">
    <source>
        <dbReference type="EMBL" id="MBB3862122.1"/>
    </source>
</evidence>
<dbReference type="EC" id="1.1.9.1" evidence="14"/>
<comment type="cofactor">
    <cofactor evidence="11">
        <name>pyrroloquinoline quinone</name>
        <dbReference type="ChEBI" id="CHEBI:58442"/>
    </cofactor>
    <text evidence="11">Binds 1 PQQ group per subunit.</text>
</comment>
<evidence type="ECO:0000256" key="6">
    <source>
        <dbReference type="ARBA" id="ARBA00022891"/>
    </source>
</evidence>
<evidence type="ECO:0000256" key="1">
    <source>
        <dbReference type="ARBA" id="ARBA00008156"/>
    </source>
</evidence>
<proteinExistence type="inferred from homology"/>